<dbReference type="RefSeq" id="WP_002652796.1">
    <property type="nucleotide sequence ID" value="NZ_CH672376.1"/>
</dbReference>
<dbReference type="Proteomes" id="UP000004358">
    <property type="component" value="Unassembled WGS sequence"/>
</dbReference>
<evidence type="ECO:0000313" key="3">
    <source>
        <dbReference type="Proteomes" id="UP000004358"/>
    </source>
</evidence>
<comment type="caution">
    <text evidence="2">The sequence shown here is derived from an EMBL/GenBank/DDBJ whole genome shotgun (WGS) entry which is preliminary data.</text>
</comment>
<dbReference type="STRING" id="314230.DSM3645_24495"/>
<feature type="region of interest" description="Disordered" evidence="1">
    <location>
        <begin position="104"/>
        <end position="123"/>
    </location>
</feature>
<dbReference type="HOGENOM" id="CLU_2010841_0_0_0"/>
<protein>
    <submittedName>
        <fullName evidence="2">Uncharacterized protein</fullName>
    </submittedName>
</protein>
<gene>
    <name evidence="2" type="ORF">DSM3645_24495</name>
</gene>
<proteinExistence type="predicted"/>
<evidence type="ECO:0000256" key="1">
    <source>
        <dbReference type="SAM" id="MobiDB-lite"/>
    </source>
</evidence>
<dbReference type="AlphaFoldDB" id="A3ZUZ0"/>
<accession>A3ZUZ0</accession>
<evidence type="ECO:0000313" key="2">
    <source>
        <dbReference type="EMBL" id="EAQ79726.1"/>
    </source>
</evidence>
<name>A3ZUZ0_9BACT</name>
<sequence>MTELLEIIDIGDAKFSCGYRVCQWRGEIFEFSEQAAAAVRVLAESHQAGVPAVYGGMLLDELAKLDMLPNRVDEIFRTSGKRHPAWDRMIKRVGRNTYRLEISGEPQKSHTLATVPKSDLGQN</sequence>
<dbReference type="OrthoDB" id="9748994at2"/>
<dbReference type="EMBL" id="AANZ01000013">
    <property type="protein sequence ID" value="EAQ79726.1"/>
    <property type="molecule type" value="Genomic_DNA"/>
</dbReference>
<reference evidence="2 3" key="1">
    <citation type="submission" date="2006-02" db="EMBL/GenBank/DDBJ databases">
        <authorList>
            <person name="Amann R."/>
            <person name="Ferriera S."/>
            <person name="Johnson J."/>
            <person name="Kravitz S."/>
            <person name="Halpern A."/>
            <person name="Remington K."/>
            <person name="Beeson K."/>
            <person name="Tran B."/>
            <person name="Rogers Y.-H."/>
            <person name="Friedman R."/>
            <person name="Venter J.C."/>
        </authorList>
    </citation>
    <scope>NUCLEOTIDE SEQUENCE [LARGE SCALE GENOMIC DNA]</scope>
    <source>
        <strain evidence="2 3">DSM 3645</strain>
    </source>
</reference>
<organism evidence="2 3">
    <name type="scientific">Blastopirellula marina DSM 3645</name>
    <dbReference type="NCBI Taxonomy" id="314230"/>
    <lineage>
        <taxon>Bacteria</taxon>
        <taxon>Pseudomonadati</taxon>
        <taxon>Planctomycetota</taxon>
        <taxon>Planctomycetia</taxon>
        <taxon>Pirellulales</taxon>
        <taxon>Pirellulaceae</taxon>
        <taxon>Blastopirellula</taxon>
    </lineage>
</organism>